<evidence type="ECO:0000256" key="1">
    <source>
        <dbReference type="SAM" id="MobiDB-lite"/>
    </source>
</evidence>
<evidence type="ECO:0000313" key="3">
    <source>
        <dbReference type="EMBL" id="KAK4788237.1"/>
    </source>
</evidence>
<feature type="region of interest" description="Disordered" evidence="1">
    <location>
        <begin position="216"/>
        <end position="248"/>
    </location>
</feature>
<accession>A0AAN7R3D3</accession>
<organism evidence="3 4">
    <name type="scientific">Trapa natans</name>
    <name type="common">Water chestnut</name>
    <dbReference type="NCBI Taxonomy" id="22666"/>
    <lineage>
        <taxon>Eukaryota</taxon>
        <taxon>Viridiplantae</taxon>
        <taxon>Streptophyta</taxon>
        <taxon>Embryophyta</taxon>
        <taxon>Tracheophyta</taxon>
        <taxon>Spermatophyta</taxon>
        <taxon>Magnoliopsida</taxon>
        <taxon>eudicotyledons</taxon>
        <taxon>Gunneridae</taxon>
        <taxon>Pentapetalae</taxon>
        <taxon>rosids</taxon>
        <taxon>malvids</taxon>
        <taxon>Myrtales</taxon>
        <taxon>Lythraceae</taxon>
        <taxon>Trapa</taxon>
    </lineage>
</organism>
<feature type="compositionally biased region" description="Low complexity" evidence="1">
    <location>
        <begin position="216"/>
        <end position="230"/>
    </location>
</feature>
<gene>
    <name evidence="3" type="ORF">SAY86_019556</name>
</gene>
<dbReference type="AlphaFoldDB" id="A0AAN7R3D3"/>
<keyword evidence="2" id="KW-0732">Signal</keyword>
<dbReference type="PANTHER" id="PTHR34537:SF2">
    <property type="entry name" value="FERREDOXIN-LIKE PROTEIN"/>
    <property type="match status" value="1"/>
</dbReference>
<dbReference type="Proteomes" id="UP001346149">
    <property type="component" value="Unassembled WGS sequence"/>
</dbReference>
<feature type="signal peptide" evidence="2">
    <location>
        <begin position="1"/>
        <end position="30"/>
    </location>
</feature>
<protein>
    <submittedName>
        <fullName evidence="3">Uncharacterized protein</fullName>
    </submittedName>
</protein>
<feature type="chain" id="PRO_5043015761" evidence="2">
    <location>
        <begin position="31"/>
        <end position="291"/>
    </location>
</feature>
<dbReference type="PANTHER" id="PTHR34537">
    <property type="entry name" value="OS08G0459300 PROTEIN"/>
    <property type="match status" value="1"/>
</dbReference>
<evidence type="ECO:0000313" key="4">
    <source>
        <dbReference type="Proteomes" id="UP001346149"/>
    </source>
</evidence>
<proteinExistence type="predicted"/>
<reference evidence="3 4" key="1">
    <citation type="journal article" date="2023" name="Hortic Res">
        <title>Pangenome of water caltrop reveals structural variations and asymmetric subgenome divergence after allopolyploidization.</title>
        <authorList>
            <person name="Zhang X."/>
            <person name="Chen Y."/>
            <person name="Wang L."/>
            <person name="Yuan Y."/>
            <person name="Fang M."/>
            <person name="Shi L."/>
            <person name="Lu R."/>
            <person name="Comes H.P."/>
            <person name="Ma Y."/>
            <person name="Chen Y."/>
            <person name="Huang G."/>
            <person name="Zhou Y."/>
            <person name="Zheng Z."/>
            <person name="Qiu Y."/>
        </authorList>
    </citation>
    <scope>NUCLEOTIDE SEQUENCE [LARGE SCALE GENOMIC DNA]</scope>
    <source>
        <strain evidence="3">F231</strain>
    </source>
</reference>
<keyword evidence="4" id="KW-1185">Reference proteome</keyword>
<dbReference type="PROSITE" id="PS51257">
    <property type="entry name" value="PROKAR_LIPOPROTEIN"/>
    <property type="match status" value="1"/>
</dbReference>
<evidence type="ECO:0000256" key="2">
    <source>
        <dbReference type="SAM" id="SignalP"/>
    </source>
</evidence>
<comment type="caution">
    <text evidence="3">The sequence shown here is derived from an EMBL/GenBank/DDBJ whole genome shotgun (WGS) entry which is preliminary data.</text>
</comment>
<sequence>MVKRLSSSTSAWIACCHLLLASALVCSSKSHENSADILVDIINNNRTSLKLLSLNRSPGIGCMALQYAEFCKGNCTSDNTLDCRPSDADFIEIFAPNCGIELPTFGSITGHIVGCHSKNLSPSQAFADVLIRDNGALSLLRNRSHSEVGVGVVRGSHKGPSYWCILFTRDRVNTTFVLEDQGMGIKQKKGCFSGSSSPCNTAAVDSGKTITFIPSTHSPHLLSHPHSPTSKNLRAGEQDGGTGASRSARWEQANKMGVLELQDQLDGSRRTRWGYWSLKIRPTTQKSGASR</sequence>
<name>A0AAN7R3D3_TRANT</name>
<dbReference type="EMBL" id="JAXQNO010000011">
    <property type="protein sequence ID" value="KAK4788237.1"/>
    <property type="molecule type" value="Genomic_DNA"/>
</dbReference>